<protein>
    <recommendedName>
        <fullName evidence="4 5">Large ribosomal subunit protein bL33</fullName>
    </recommendedName>
</protein>
<organism evidence="6 7">
    <name type="scientific">Insolitispirillum peregrinum</name>
    <dbReference type="NCBI Taxonomy" id="80876"/>
    <lineage>
        <taxon>Bacteria</taxon>
        <taxon>Pseudomonadati</taxon>
        <taxon>Pseudomonadota</taxon>
        <taxon>Alphaproteobacteria</taxon>
        <taxon>Rhodospirillales</taxon>
        <taxon>Novispirillaceae</taxon>
        <taxon>Insolitispirillum</taxon>
    </lineage>
</organism>
<dbReference type="Proteomes" id="UP000185678">
    <property type="component" value="Unassembled WGS sequence"/>
</dbReference>
<evidence type="ECO:0000256" key="5">
    <source>
        <dbReference type="HAMAP-Rule" id="MF_00294"/>
    </source>
</evidence>
<evidence type="ECO:0000256" key="3">
    <source>
        <dbReference type="ARBA" id="ARBA00023274"/>
    </source>
</evidence>
<evidence type="ECO:0000256" key="4">
    <source>
        <dbReference type="ARBA" id="ARBA00035176"/>
    </source>
</evidence>
<dbReference type="NCBIfam" id="NF001860">
    <property type="entry name" value="PRK00595.1"/>
    <property type="match status" value="1"/>
</dbReference>
<dbReference type="GO" id="GO:0015934">
    <property type="term" value="C:large ribosomal subunit"/>
    <property type="evidence" value="ECO:0007669"/>
    <property type="project" value="TreeGrafter"/>
</dbReference>
<dbReference type="SUPFAM" id="SSF57829">
    <property type="entry name" value="Zn-binding ribosomal proteins"/>
    <property type="match status" value="1"/>
</dbReference>
<evidence type="ECO:0000313" key="7">
    <source>
        <dbReference type="Proteomes" id="UP000185678"/>
    </source>
</evidence>
<comment type="similarity">
    <text evidence="1 5">Belongs to the bacterial ribosomal protein bL33 family.</text>
</comment>
<dbReference type="RefSeq" id="WP_076398835.1">
    <property type="nucleotide sequence ID" value="NZ_FTOA01000001.1"/>
</dbReference>
<dbReference type="Gene3D" id="2.20.28.120">
    <property type="entry name" value="Ribosomal protein L33"/>
    <property type="match status" value="1"/>
</dbReference>
<evidence type="ECO:0000313" key="6">
    <source>
        <dbReference type="EMBL" id="SIS42408.1"/>
    </source>
</evidence>
<reference evidence="6 7" key="1">
    <citation type="submission" date="2017-01" db="EMBL/GenBank/DDBJ databases">
        <authorList>
            <person name="Mah S.A."/>
            <person name="Swanson W.J."/>
            <person name="Moy G.W."/>
            <person name="Vacquier V.D."/>
        </authorList>
    </citation>
    <scope>NUCLEOTIDE SEQUENCE [LARGE SCALE GENOMIC DNA]</scope>
    <source>
        <strain evidence="6 7">DSM 11589</strain>
    </source>
</reference>
<dbReference type="GO" id="GO:0003735">
    <property type="term" value="F:structural constituent of ribosome"/>
    <property type="evidence" value="ECO:0007669"/>
    <property type="project" value="InterPro"/>
</dbReference>
<dbReference type="PANTHER" id="PTHR15238">
    <property type="entry name" value="54S RIBOSOMAL PROTEIN L39, MITOCHONDRIAL"/>
    <property type="match status" value="1"/>
</dbReference>
<keyword evidence="2 5" id="KW-0689">Ribosomal protein</keyword>
<dbReference type="GO" id="GO:0006412">
    <property type="term" value="P:translation"/>
    <property type="evidence" value="ECO:0007669"/>
    <property type="project" value="UniProtKB-UniRule"/>
</dbReference>
<dbReference type="GO" id="GO:0005737">
    <property type="term" value="C:cytoplasm"/>
    <property type="evidence" value="ECO:0007669"/>
    <property type="project" value="UniProtKB-ARBA"/>
</dbReference>
<gene>
    <name evidence="5" type="primary">rpmG</name>
    <name evidence="6" type="ORF">SAMN05421779_101796</name>
</gene>
<dbReference type="OrthoDB" id="21586at2"/>
<dbReference type="AlphaFoldDB" id="A0A1N7IZ80"/>
<proteinExistence type="inferred from homology"/>
<dbReference type="Pfam" id="PF00471">
    <property type="entry name" value="Ribosomal_L33"/>
    <property type="match status" value="1"/>
</dbReference>
<dbReference type="InterPro" id="IPR011332">
    <property type="entry name" value="Ribosomal_zn-bd"/>
</dbReference>
<keyword evidence="7" id="KW-1185">Reference proteome</keyword>
<dbReference type="HAMAP" id="MF_00294">
    <property type="entry name" value="Ribosomal_bL33"/>
    <property type="match status" value="1"/>
</dbReference>
<dbReference type="PANTHER" id="PTHR15238:SF1">
    <property type="entry name" value="LARGE RIBOSOMAL SUBUNIT PROTEIN BL33M"/>
    <property type="match status" value="1"/>
</dbReference>
<evidence type="ECO:0000256" key="1">
    <source>
        <dbReference type="ARBA" id="ARBA00007596"/>
    </source>
</evidence>
<dbReference type="STRING" id="80876.SAMN05421779_101796"/>
<dbReference type="EMBL" id="FTOA01000001">
    <property type="protein sequence ID" value="SIS42408.1"/>
    <property type="molecule type" value="Genomic_DNA"/>
</dbReference>
<dbReference type="InterPro" id="IPR038584">
    <property type="entry name" value="Ribosomal_bL33_sf"/>
</dbReference>
<sequence length="55" mass="6560">MAKPTTVQIKLESTEGTGYFYIAKKNPRNLTQKLEFRKYDPVVRKHVIFRETKMK</sequence>
<dbReference type="InterPro" id="IPR001705">
    <property type="entry name" value="Ribosomal_bL33"/>
</dbReference>
<dbReference type="NCBIfam" id="TIGR01023">
    <property type="entry name" value="rpmG_bact"/>
    <property type="match status" value="1"/>
</dbReference>
<evidence type="ECO:0000256" key="2">
    <source>
        <dbReference type="ARBA" id="ARBA00022980"/>
    </source>
</evidence>
<keyword evidence="3 5" id="KW-0687">Ribonucleoprotein</keyword>
<name>A0A1N7IZ80_9PROT</name>
<accession>A0A1N7IZ80</accession>